<dbReference type="CDD" id="cd00096">
    <property type="entry name" value="Ig"/>
    <property type="match status" value="2"/>
</dbReference>
<sequence length="451" mass="51486">MKIHKNFRNRIHRASGTSIQLLNSKLTDTGNWECDIIFTYRKGNEIKERKRVKTLANYDVIIVSPPTIKHVYPLSVSAPLTYKKEAICEAYSPNPFTLTWIKIHGNFTKDTVMDIQENFANNQYKKRNIITFNSLSVNDIGQYLCVAKNIAGQVSREVEVNVEAKPMMLVPKPRVHVNIGQSVELKCVAMGYPKVSFEWLFTHNYEQIQLIPTTKKGDFSVSRTRFQYYDGKERSTSVLRIENVTPKHWGTYRCQAENKIGYAEAKFTIEGHSIPDAPALLNTEDIGKHHITLLWLLDKANGQIKSIFIEKRQIGQKEWDRVEVHKAITKYTFSNLDEDTLFEFRLRATNVVGTSAYSEIQKLRTNKTPIVAKSSKKDTPKEESKTKNIIFGLDIIALTAIGGGILILITCVCAVGIIVVQRKKFRSQKKRKSTEKKTLIQMNRPASRTSV</sequence>
<protein>
    <submittedName>
        <fullName evidence="8">Uncharacterized protein</fullName>
    </submittedName>
</protein>
<dbReference type="GO" id="GO:0007156">
    <property type="term" value="P:homophilic cell adhesion via plasma membrane adhesion molecules"/>
    <property type="evidence" value="ECO:0007669"/>
    <property type="project" value="TreeGrafter"/>
</dbReference>
<dbReference type="Proteomes" id="UP000594262">
    <property type="component" value="Unplaced"/>
</dbReference>
<dbReference type="Pfam" id="PF13927">
    <property type="entry name" value="Ig_3"/>
    <property type="match status" value="1"/>
</dbReference>
<keyword evidence="2" id="KW-0677">Repeat</keyword>
<evidence type="ECO:0000259" key="6">
    <source>
        <dbReference type="PROSITE" id="PS50835"/>
    </source>
</evidence>
<dbReference type="InterPro" id="IPR007110">
    <property type="entry name" value="Ig-like_dom"/>
</dbReference>
<feature type="domain" description="Ig-like" evidence="6">
    <location>
        <begin position="166"/>
        <end position="270"/>
    </location>
</feature>
<dbReference type="SMART" id="SM00409">
    <property type="entry name" value="IG"/>
    <property type="match status" value="2"/>
</dbReference>
<evidence type="ECO:0000256" key="3">
    <source>
        <dbReference type="ARBA" id="ARBA00023157"/>
    </source>
</evidence>
<dbReference type="InterPro" id="IPR003598">
    <property type="entry name" value="Ig_sub2"/>
</dbReference>
<dbReference type="GO" id="GO:0005886">
    <property type="term" value="C:plasma membrane"/>
    <property type="evidence" value="ECO:0007669"/>
    <property type="project" value="TreeGrafter"/>
</dbReference>
<dbReference type="SMART" id="SM00408">
    <property type="entry name" value="IGc2"/>
    <property type="match status" value="2"/>
</dbReference>
<dbReference type="SUPFAM" id="SSF48726">
    <property type="entry name" value="Immunoglobulin"/>
    <property type="match status" value="2"/>
</dbReference>
<dbReference type="GO" id="GO:0050808">
    <property type="term" value="P:synapse organization"/>
    <property type="evidence" value="ECO:0007669"/>
    <property type="project" value="TreeGrafter"/>
</dbReference>
<dbReference type="InterPro" id="IPR003599">
    <property type="entry name" value="Ig_sub"/>
</dbReference>
<keyword evidence="5" id="KW-0472">Membrane</keyword>
<dbReference type="SMART" id="SM00060">
    <property type="entry name" value="FN3"/>
    <property type="match status" value="1"/>
</dbReference>
<dbReference type="InterPro" id="IPR013783">
    <property type="entry name" value="Ig-like_fold"/>
</dbReference>
<dbReference type="InterPro" id="IPR036179">
    <property type="entry name" value="Ig-like_dom_sf"/>
</dbReference>
<accession>A0A7M5WX12</accession>
<dbReference type="GO" id="GO:0030424">
    <property type="term" value="C:axon"/>
    <property type="evidence" value="ECO:0007669"/>
    <property type="project" value="TreeGrafter"/>
</dbReference>
<dbReference type="InterPro" id="IPR050958">
    <property type="entry name" value="Cell_Adh-Cytoskel_Orgn"/>
</dbReference>
<proteinExistence type="predicted"/>
<dbReference type="OrthoDB" id="5982253at2759"/>
<feature type="compositionally biased region" description="Polar residues" evidence="4">
    <location>
        <begin position="440"/>
        <end position="451"/>
    </location>
</feature>
<dbReference type="InterPro" id="IPR003961">
    <property type="entry name" value="FN3_dom"/>
</dbReference>
<dbReference type="Gene3D" id="2.60.40.10">
    <property type="entry name" value="Immunoglobulins"/>
    <property type="match status" value="3"/>
</dbReference>
<feature type="domain" description="Ig-like" evidence="6">
    <location>
        <begin position="66"/>
        <end position="161"/>
    </location>
</feature>
<evidence type="ECO:0000256" key="1">
    <source>
        <dbReference type="ARBA" id="ARBA00022729"/>
    </source>
</evidence>
<evidence type="ECO:0000256" key="2">
    <source>
        <dbReference type="ARBA" id="ARBA00022737"/>
    </source>
</evidence>
<keyword evidence="9" id="KW-1185">Reference proteome</keyword>
<feature type="domain" description="Fibronectin type-III" evidence="7">
    <location>
        <begin position="277"/>
        <end position="368"/>
    </location>
</feature>
<dbReference type="PANTHER" id="PTHR45080:SF8">
    <property type="entry name" value="IG-LIKE DOMAIN-CONTAINING PROTEIN"/>
    <property type="match status" value="1"/>
</dbReference>
<dbReference type="PROSITE" id="PS50835">
    <property type="entry name" value="IG_LIKE"/>
    <property type="match status" value="2"/>
</dbReference>
<dbReference type="InterPro" id="IPR036116">
    <property type="entry name" value="FN3_sf"/>
</dbReference>
<evidence type="ECO:0000256" key="4">
    <source>
        <dbReference type="SAM" id="MobiDB-lite"/>
    </source>
</evidence>
<dbReference type="InterPro" id="IPR013098">
    <property type="entry name" value="Ig_I-set"/>
</dbReference>
<dbReference type="GO" id="GO:0008046">
    <property type="term" value="F:axon guidance receptor activity"/>
    <property type="evidence" value="ECO:0007669"/>
    <property type="project" value="TreeGrafter"/>
</dbReference>
<keyword evidence="5" id="KW-0812">Transmembrane</keyword>
<evidence type="ECO:0000256" key="5">
    <source>
        <dbReference type="SAM" id="Phobius"/>
    </source>
</evidence>
<feature type="transmembrane region" description="Helical" evidence="5">
    <location>
        <begin position="395"/>
        <end position="420"/>
    </location>
</feature>
<dbReference type="PANTHER" id="PTHR45080">
    <property type="entry name" value="CONTACTIN 5"/>
    <property type="match status" value="1"/>
</dbReference>
<dbReference type="GO" id="GO:0043025">
    <property type="term" value="C:neuronal cell body"/>
    <property type="evidence" value="ECO:0007669"/>
    <property type="project" value="TreeGrafter"/>
</dbReference>
<dbReference type="EnsemblMetazoa" id="CLYHEMT014156.1">
    <property type="protein sequence ID" value="CLYHEMP014156.1"/>
    <property type="gene ID" value="CLYHEMG014156"/>
</dbReference>
<keyword evidence="3" id="KW-1015">Disulfide bond</keyword>
<dbReference type="Pfam" id="PF00041">
    <property type="entry name" value="fn3"/>
    <property type="match status" value="1"/>
</dbReference>
<keyword evidence="5" id="KW-1133">Transmembrane helix</keyword>
<name>A0A7M5WX12_9CNID</name>
<evidence type="ECO:0000259" key="7">
    <source>
        <dbReference type="PROSITE" id="PS50853"/>
    </source>
</evidence>
<dbReference type="SUPFAM" id="SSF49265">
    <property type="entry name" value="Fibronectin type III"/>
    <property type="match status" value="1"/>
</dbReference>
<feature type="region of interest" description="Disordered" evidence="4">
    <location>
        <begin position="430"/>
        <end position="451"/>
    </location>
</feature>
<reference evidence="8" key="1">
    <citation type="submission" date="2021-01" db="UniProtKB">
        <authorList>
            <consortium name="EnsemblMetazoa"/>
        </authorList>
    </citation>
    <scope>IDENTIFICATION</scope>
</reference>
<dbReference type="CDD" id="cd00063">
    <property type="entry name" value="FN3"/>
    <property type="match status" value="1"/>
</dbReference>
<evidence type="ECO:0000313" key="9">
    <source>
        <dbReference type="Proteomes" id="UP000594262"/>
    </source>
</evidence>
<dbReference type="Pfam" id="PF07679">
    <property type="entry name" value="I-set"/>
    <property type="match status" value="1"/>
</dbReference>
<dbReference type="PROSITE" id="PS50853">
    <property type="entry name" value="FN3"/>
    <property type="match status" value="1"/>
</dbReference>
<keyword evidence="1" id="KW-0732">Signal</keyword>
<evidence type="ECO:0000313" key="8">
    <source>
        <dbReference type="EnsemblMetazoa" id="CLYHEMP014156.1"/>
    </source>
</evidence>
<dbReference type="AlphaFoldDB" id="A0A7M5WX12"/>
<organism evidence="8 9">
    <name type="scientific">Clytia hemisphaerica</name>
    <dbReference type="NCBI Taxonomy" id="252671"/>
    <lineage>
        <taxon>Eukaryota</taxon>
        <taxon>Metazoa</taxon>
        <taxon>Cnidaria</taxon>
        <taxon>Hydrozoa</taxon>
        <taxon>Hydroidolina</taxon>
        <taxon>Leptothecata</taxon>
        <taxon>Obeliida</taxon>
        <taxon>Clytiidae</taxon>
        <taxon>Clytia</taxon>
    </lineage>
</organism>